<keyword evidence="3" id="KW-1185">Reference proteome</keyword>
<reference evidence="2 3" key="1">
    <citation type="submission" date="2021-03" db="EMBL/GenBank/DDBJ databases">
        <authorList>
            <person name="King G.J."/>
            <person name="Bancroft I."/>
            <person name="Baten A."/>
            <person name="Bloomfield J."/>
            <person name="Borpatragohain P."/>
            <person name="He Z."/>
            <person name="Irish N."/>
            <person name="Irwin J."/>
            <person name="Liu K."/>
            <person name="Mauleon R.P."/>
            <person name="Moore J."/>
            <person name="Morris R."/>
            <person name="Ostergaard L."/>
            <person name="Wang B."/>
            <person name="Wells R."/>
        </authorList>
    </citation>
    <scope>NUCLEOTIDE SEQUENCE [LARGE SCALE GENOMIC DNA]</scope>
    <source>
        <strain evidence="2">R-o-18</strain>
        <tissue evidence="2">Leaf</tissue>
    </source>
</reference>
<dbReference type="EMBL" id="JADBGQ010000008">
    <property type="protein sequence ID" value="KAG5385865.1"/>
    <property type="molecule type" value="Genomic_DNA"/>
</dbReference>
<feature type="non-terminal residue" evidence="2">
    <location>
        <position position="283"/>
    </location>
</feature>
<organism evidence="2 3">
    <name type="scientific">Brassica rapa subsp. trilocularis</name>
    <dbReference type="NCBI Taxonomy" id="1813537"/>
    <lineage>
        <taxon>Eukaryota</taxon>
        <taxon>Viridiplantae</taxon>
        <taxon>Streptophyta</taxon>
        <taxon>Embryophyta</taxon>
        <taxon>Tracheophyta</taxon>
        <taxon>Spermatophyta</taxon>
        <taxon>Magnoliopsida</taxon>
        <taxon>eudicotyledons</taxon>
        <taxon>Gunneridae</taxon>
        <taxon>Pentapetalae</taxon>
        <taxon>rosids</taxon>
        <taxon>malvids</taxon>
        <taxon>Brassicales</taxon>
        <taxon>Brassicaceae</taxon>
        <taxon>Brassiceae</taxon>
        <taxon>Brassica</taxon>
    </lineage>
</organism>
<sequence>MESHIDGVVFLATDFVQKDEKKDERVDRILDMINRKHDWNNHVWGVKEATNSEFEESGEEKGEDQTADTERDRGAESRKKNVLCHLAASSKGNIDIDMKNFLEDLVQASFTTFGKKFCQQFSDRLGKIETEVTQLRTASERTEQFETVVTDRLGKIKAEVTQLRTTLVVTELVGKSDQASGPSMTKINIGPSTSRKDTAPSKKKVFEARLLELGMRRSIKRLSVFLSVLHIDQDRPTDRPFNIQIDRSKRSGHHSLFKGLIDSDLLTKLISYENSTKFSQTES</sequence>
<feature type="region of interest" description="Disordered" evidence="1">
    <location>
        <begin position="50"/>
        <end position="76"/>
    </location>
</feature>
<feature type="compositionally biased region" description="Basic and acidic residues" evidence="1">
    <location>
        <begin position="59"/>
        <end position="76"/>
    </location>
</feature>
<proteinExistence type="predicted"/>
<evidence type="ECO:0000313" key="2">
    <source>
        <dbReference type="EMBL" id="KAG5385865.1"/>
    </source>
</evidence>
<dbReference type="Proteomes" id="UP000823674">
    <property type="component" value="Chromosome A09"/>
</dbReference>
<accession>A0ABQ7LIR7</accession>
<evidence type="ECO:0000313" key="3">
    <source>
        <dbReference type="Proteomes" id="UP000823674"/>
    </source>
</evidence>
<evidence type="ECO:0000256" key="1">
    <source>
        <dbReference type="SAM" id="MobiDB-lite"/>
    </source>
</evidence>
<name>A0ABQ7LIR7_BRACM</name>
<protein>
    <submittedName>
        <fullName evidence="2">Uncharacterized protein</fullName>
    </submittedName>
</protein>
<feature type="region of interest" description="Disordered" evidence="1">
    <location>
        <begin position="180"/>
        <end position="201"/>
    </location>
</feature>
<feature type="compositionally biased region" description="Polar residues" evidence="1">
    <location>
        <begin position="180"/>
        <end position="193"/>
    </location>
</feature>
<comment type="caution">
    <text evidence="2">The sequence shown here is derived from an EMBL/GenBank/DDBJ whole genome shotgun (WGS) entry which is preliminary data.</text>
</comment>
<gene>
    <name evidence="2" type="primary">A09g516370.1_BraROA</name>
    <name evidence="2" type="ORF">IGI04_037335</name>
</gene>